<evidence type="ECO:0000256" key="3">
    <source>
        <dbReference type="ARBA" id="ARBA00020921"/>
    </source>
</evidence>
<comment type="caution">
    <text evidence="9">The sequence shown here is derived from an EMBL/GenBank/DDBJ whole genome shotgun (WGS) entry which is preliminary data.</text>
</comment>
<evidence type="ECO:0000256" key="4">
    <source>
        <dbReference type="ARBA" id="ARBA00023006"/>
    </source>
</evidence>
<dbReference type="STRING" id="1157962.A0A250WV28"/>
<evidence type="ECO:0000259" key="8">
    <source>
        <dbReference type="PROSITE" id="PS51352"/>
    </source>
</evidence>
<dbReference type="PROSITE" id="PS00636">
    <property type="entry name" value="DNAJ_1"/>
    <property type="match status" value="1"/>
</dbReference>
<keyword evidence="4" id="KW-0072">Autophagy</keyword>
<dbReference type="InterPro" id="IPR017937">
    <property type="entry name" value="Thioredoxin_CS"/>
</dbReference>
<reference evidence="9 10" key="1">
    <citation type="submission" date="2017-08" db="EMBL/GenBank/DDBJ databases">
        <title>Acidophilic green algal genome provides insights into adaptation to an acidic environment.</title>
        <authorList>
            <person name="Hirooka S."/>
            <person name="Hirose Y."/>
            <person name="Kanesaki Y."/>
            <person name="Higuchi S."/>
            <person name="Fujiwara T."/>
            <person name="Onuma R."/>
            <person name="Era A."/>
            <person name="Ohbayashi R."/>
            <person name="Uzuka A."/>
            <person name="Nozaki H."/>
            <person name="Yoshikawa H."/>
            <person name="Miyagishima S.Y."/>
        </authorList>
    </citation>
    <scope>NUCLEOTIDE SEQUENCE [LARGE SCALE GENOMIC DNA]</scope>
    <source>
        <strain evidence="9 10">NIES-2499</strain>
    </source>
</reference>
<comment type="function">
    <text evidence="5">Plays an important role in regulating the size of autophagosomes during the formation process.</text>
</comment>
<dbReference type="PROSITE" id="PS51352">
    <property type="entry name" value="THIOREDOXIN_2"/>
    <property type="match status" value="1"/>
</dbReference>
<dbReference type="GO" id="GO:0034976">
    <property type="term" value="P:response to endoplasmic reticulum stress"/>
    <property type="evidence" value="ECO:0007669"/>
    <property type="project" value="TreeGrafter"/>
</dbReference>
<feature type="domain" description="J" evidence="7">
    <location>
        <begin position="8"/>
        <end position="73"/>
    </location>
</feature>
<accession>A0A250WV28</accession>
<sequence>MLYVNLLDAGYLLTFWQVLRKMQRKNRSRRLTESKLYRNMDNKKEAEEKFKDIAAAYETLSDPEKRKLYDSYGEEGLRSGGPGGPGFGGADPFEMFNMFMGGMGGMGGMGSGGHQRMHFQFSGSADSSMGGGGFGGFGGGGFGGGMGGGGFQVEEEGFYDNDPYVIDVNPSNFPADSTLSIVWVLEFYSPGCGHCQQLAPKYKQVASALAGIVKLGAVNCDLHKKLCSKEAVKGYPTIKAYIPEQTGSKFYKGERTAKAINDWILSLIPNHVNLISSDSDTTQLLQSCAGGSRSKRRSSSSDMTERASWDVCVVLVTDKEKTAASYKSLSSQFKGKITFGEVRAANKPQLDGSALGLKPDTDMPVVVAYCNGNTKLRLEYEGSMKGEALKRWLGEFEGGRKCSAMMPLDSTTDLKALSSKVLKQLVKSHNVECKGAVEKEDFIVCLERQIHLEAQTKTDL</sequence>
<dbReference type="Proteomes" id="UP000232323">
    <property type="component" value="Unassembled WGS sequence"/>
</dbReference>
<protein>
    <recommendedName>
        <fullName evidence="2">DnaJ homolog subfamily C member 10</fullName>
    </recommendedName>
    <alternativeName>
        <fullName evidence="3">DnaJ homolog subfamily C member 16</fullName>
    </alternativeName>
    <alternativeName>
        <fullName evidence="6">Endoplasmic reticulum DNA J domain-containing protein 8</fullName>
    </alternativeName>
</protein>
<dbReference type="PRINTS" id="PR00625">
    <property type="entry name" value="JDOMAIN"/>
</dbReference>
<proteinExistence type="predicted"/>
<dbReference type="GO" id="GO:0005788">
    <property type="term" value="C:endoplasmic reticulum lumen"/>
    <property type="evidence" value="ECO:0007669"/>
    <property type="project" value="TreeGrafter"/>
</dbReference>
<keyword evidence="10" id="KW-1185">Reference proteome</keyword>
<dbReference type="InterPro" id="IPR013766">
    <property type="entry name" value="Thioredoxin_domain"/>
</dbReference>
<evidence type="ECO:0000256" key="2">
    <source>
        <dbReference type="ARBA" id="ARBA00020920"/>
    </source>
</evidence>
<dbReference type="OrthoDB" id="10264505at2759"/>
<dbReference type="AlphaFoldDB" id="A0A250WV28"/>
<dbReference type="CDD" id="cd06257">
    <property type="entry name" value="DnaJ"/>
    <property type="match status" value="1"/>
</dbReference>
<dbReference type="Gene3D" id="3.40.30.10">
    <property type="entry name" value="Glutaredoxin"/>
    <property type="match status" value="2"/>
</dbReference>
<dbReference type="Gene3D" id="1.10.287.110">
    <property type="entry name" value="DnaJ domain"/>
    <property type="match status" value="1"/>
</dbReference>
<dbReference type="GO" id="GO:0006914">
    <property type="term" value="P:autophagy"/>
    <property type="evidence" value="ECO:0007669"/>
    <property type="project" value="UniProtKB-KW"/>
</dbReference>
<evidence type="ECO:0000313" key="9">
    <source>
        <dbReference type="EMBL" id="GAX74655.1"/>
    </source>
</evidence>
<comment type="subcellular location">
    <subcellularLocation>
        <location evidence="1">Endoplasmic reticulum membrane</location>
        <topology evidence="1">Single-pass type IV membrane protein</topology>
    </subcellularLocation>
</comment>
<dbReference type="PROSITE" id="PS50076">
    <property type="entry name" value="DNAJ_2"/>
    <property type="match status" value="1"/>
</dbReference>
<name>A0A250WV28_9CHLO</name>
<dbReference type="Pfam" id="PF00226">
    <property type="entry name" value="DnaJ"/>
    <property type="match status" value="1"/>
</dbReference>
<evidence type="ECO:0000256" key="5">
    <source>
        <dbReference type="ARBA" id="ARBA00035002"/>
    </source>
</evidence>
<evidence type="ECO:0000313" key="10">
    <source>
        <dbReference type="Proteomes" id="UP000232323"/>
    </source>
</evidence>
<evidence type="ECO:0000256" key="6">
    <source>
        <dbReference type="ARBA" id="ARBA00035043"/>
    </source>
</evidence>
<dbReference type="SUPFAM" id="SSF52833">
    <property type="entry name" value="Thioredoxin-like"/>
    <property type="match status" value="1"/>
</dbReference>
<dbReference type="GO" id="GO:0005789">
    <property type="term" value="C:endoplasmic reticulum membrane"/>
    <property type="evidence" value="ECO:0007669"/>
    <property type="project" value="UniProtKB-SubCell"/>
</dbReference>
<dbReference type="PANTHER" id="PTHR45815:SF3">
    <property type="entry name" value="PROTEIN DISULFIDE-ISOMERASE A6"/>
    <property type="match status" value="1"/>
</dbReference>
<dbReference type="PANTHER" id="PTHR45815">
    <property type="entry name" value="PROTEIN DISULFIDE-ISOMERASE A6"/>
    <property type="match status" value="1"/>
</dbReference>
<dbReference type="PROSITE" id="PS00194">
    <property type="entry name" value="THIOREDOXIN_1"/>
    <property type="match status" value="1"/>
</dbReference>
<dbReference type="SUPFAM" id="SSF46565">
    <property type="entry name" value="Chaperone J-domain"/>
    <property type="match status" value="1"/>
</dbReference>
<dbReference type="GO" id="GO:0015035">
    <property type="term" value="F:protein-disulfide reductase activity"/>
    <property type="evidence" value="ECO:0007669"/>
    <property type="project" value="TreeGrafter"/>
</dbReference>
<dbReference type="Gene3D" id="1.10.720.30">
    <property type="entry name" value="SAP domain"/>
    <property type="match status" value="1"/>
</dbReference>
<gene>
    <name evidence="9" type="ORF">CEUSTIGMA_g2103.t1</name>
</gene>
<dbReference type="InterPro" id="IPR036249">
    <property type="entry name" value="Thioredoxin-like_sf"/>
</dbReference>
<dbReference type="Pfam" id="PF00085">
    <property type="entry name" value="Thioredoxin"/>
    <property type="match status" value="1"/>
</dbReference>
<dbReference type="EMBL" id="BEGY01000008">
    <property type="protein sequence ID" value="GAX74655.1"/>
    <property type="molecule type" value="Genomic_DNA"/>
</dbReference>
<feature type="domain" description="Thioredoxin" evidence="8">
    <location>
        <begin position="163"/>
        <end position="269"/>
    </location>
</feature>
<organism evidence="9 10">
    <name type="scientific">Chlamydomonas eustigma</name>
    <dbReference type="NCBI Taxonomy" id="1157962"/>
    <lineage>
        <taxon>Eukaryota</taxon>
        <taxon>Viridiplantae</taxon>
        <taxon>Chlorophyta</taxon>
        <taxon>core chlorophytes</taxon>
        <taxon>Chlorophyceae</taxon>
        <taxon>CS clade</taxon>
        <taxon>Chlamydomonadales</taxon>
        <taxon>Chlamydomonadaceae</taxon>
        <taxon>Chlamydomonas</taxon>
    </lineage>
</organism>
<dbReference type="InterPro" id="IPR018253">
    <property type="entry name" value="DnaJ_domain_CS"/>
</dbReference>
<evidence type="ECO:0000259" key="7">
    <source>
        <dbReference type="PROSITE" id="PS50076"/>
    </source>
</evidence>
<dbReference type="InterPro" id="IPR001623">
    <property type="entry name" value="DnaJ_domain"/>
</dbReference>
<dbReference type="InterPro" id="IPR036869">
    <property type="entry name" value="J_dom_sf"/>
</dbReference>
<evidence type="ECO:0000256" key="1">
    <source>
        <dbReference type="ARBA" id="ARBA00004163"/>
    </source>
</evidence>
<dbReference type="InterPro" id="IPR036361">
    <property type="entry name" value="SAP_dom_sf"/>
</dbReference>